<protein>
    <submittedName>
        <fullName evidence="1">Uncharacterized protein</fullName>
    </submittedName>
</protein>
<evidence type="ECO:0000313" key="1">
    <source>
        <dbReference type="EMBL" id="KKW17409.1"/>
    </source>
</evidence>
<gene>
    <name evidence="1" type="ORF">UY58_C0004G0033</name>
</gene>
<accession>A0A0G1ZDY0</accession>
<dbReference type="AlphaFoldDB" id="A0A0G1ZDY0"/>
<proteinExistence type="predicted"/>
<reference evidence="1 2" key="1">
    <citation type="journal article" date="2015" name="Nature">
        <title>rRNA introns, odd ribosomes, and small enigmatic genomes across a large radiation of phyla.</title>
        <authorList>
            <person name="Brown C.T."/>
            <person name="Hug L.A."/>
            <person name="Thomas B.C."/>
            <person name="Sharon I."/>
            <person name="Castelle C.J."/>
            <person name="Singh A."/>
            <person name="Wilkins M.J."/>
            <person name="Williams K.H."/>
            <person name="Banfield J.F."/>
        </authorList>
    </citation>
    <scope>NUCLEOTIDE SEQUENCE [LARGE SCALE GENOMIC DNA]</scope>
</reference>
<organism evidence="1 2">
    <name type="scientific">Candidatus Magasanikbacteria bacterium GW2011_GWA2_50_22</name>
    <dbReference type="NCBI Taxonomy" id="1619043"/>
    <lineage>
        <taxon>Bacteria</taxon>
        <taxon>Candidatus Magasanikiibacteriota</taxon>
    </lineage>
</organism>
<comment type="caution">
    <text evidence="1">The sequence shown here is derived from an EMBL/GenBank/DDBJ whole genome shotgun (WGS) entry which is preliminary data.</text>
</comment>
<dbReference type="EMBL" id="LCQN01000004">
    <property type="protein sequence ID" value="KKW17409.1"/>
    <property type="molecule type" value="Genomic_DNA"/>
</dbReference>
<sequence length="45" mass="5176">MPATIKYYSLPKRRVKQSNYDTETHLGWVIKNDTLAGINFFLGST</sequence>
<evidence type="ECO:0000313" key="2">
    <source>
        <dbReference type="Proteomes" id="UP000033982"/>
    </source>
</evidence>
<name>A0A0G1ZDY0_9BACT</name>
<feature type="non-terminal residue" evidence="1">
    <location>
        <position position="45"/>
    </location>
</feature>
<dbReference type="Proteomes" id="UP000033982">
    <property type="component" value="Unassembled WGS sequence"/>
</dbReference>